<feature type="region of interest" description="Disordered" evidence="1">
    <location>
        <begin position="325"/>
        <end position="360"/>
    </location>
</feature>
<organism evidence="2 3">
    <name type="scientific">Candida boidinii</name>
    <name type="common">Yeast</name>
    <dbReference type="NCBI Taxonomy" id="5477"/>
    <lineage>
        <taxon>Eukaryota</taxon>
        <taxon>Fungi</taxon>
        <taxon>Dikarya</taxon>
        <taxon>Ascomycota</taxon>
        <taxon>Saccharomycotina</taxon>
        <taxon>Pichiomycetes</taxon>
        <taxon>Pichiales</taxon>
        <taxon>Pichiaceae</taxon>
        <taxon>Ogataea</taxon>
        <taxon>Ogataea/Candida clade</taxon>
    </lineage>
</organism>
<dbReference type="PANTHER" id="PTHR16461:SF5">
    <property type="entry name" value="TOLL-INTERACTING PROTEIN"/>
    <property type="match status" value="1"/>
</dbReference>
<evidence type="ECO:0000313" key="3">
    <source>
        <dbReference type="Proteomes" id="UP001165120"/>
    </source>
</evidence>
<dbReference type="PANTHER" id="PTHR16461">
    <property type="entry name" value="TOLL-INTERACTING PROTEIN"/>
    <property type="match status" value="1"/>
</dbReference>
<feature type="compositionally biased region" description="Basic and acidic residues" evidence="1">
    <location>
        <begin position="56"/>
        <end position="81"/>
    </location>
</feature>
<dbReference type="GO" id="GO:0043130">
    <property type="term" value="F:ubiquitin binding"/>
    <property type="evidence" value="ECO:0007669"/>
    <property type="project" value="TreeGrafter"/>
</dbReference>
<dbReference type="GO" id="GO:0006511">
    <property type="term" value="P:ubiquitin-dependent protein catabolic process"/>
    <property type="evidence" value="ECO:0007669"/>
    <property type="project" value="TreeGrafter"/>
</dbReference>
<reference evidence="2" key="1">
    <citation type="submission" date="2023-04" db="EMBL/GenBank/DDBJ databases">
        <title>Candida boidinii NBRC 10035.</title>
        <authorList>
            <person name="Ichikawa N."/>
            <person name="Sato H."/>
            <person name="Tonouchi N."/>
        </authorList>
    </citation>
    <scope>NUCLEOTIDE SEQUENCE</scope>
    <source>
        <strain evidence="2">NBRC 10035</strain>
    </source>
</reference>
<feature type="compositionally biased region" description="Basic and acidic residues" evidence="1">
    <location>
        <begin position="346"/>
        <end position="360"/>
    </location>
</feature>
<dbReference type="GO" id="GO:0031624">
    <property type="term" value="F:ubiquitin conjugating enzyme binding"/>
    <property type="evidence" value="ECO:0007669"/>
    <property type="project" value="TreeGrafter"/>
</dbReference>
<dbReference type="AlphaFoldDB" id="A0A9W6T0S9"/>
<feature type="compositionally biased region" description="Low complexity" evidence="1">
    <location>
        <begin position="336"/>
        <end position="345"/>
    </location>
</feature>
<feature type="compositionally biased region" description="Polar residues" evidence="1">
    <location>
        <begin position="219"/>
        <end position="230"/>
    </location>
</feature>
<feature type="compositionally biased region" description="Basic residues" evidence="1">
    <location>
        <begin position="82"/>
        <end position="93"/>
    </location>
</feature>
<accession>A0A9W6T0S9</accession>
<comment type="caution">
    <text evidence="2">The sequence shown here is derived from an EMBL/GenBank/DDBJ whole genome shotgun (WGS) entry which is preliminary data.</text>
</comment>
<feature type="region of interest" description="Disordered" evidence="1">
    <location>
        <begin position="38"/>
        <end position="126"/>
    </location>
</feature>
<feature type="compositionally biased region" description="Low complexity" evidence="1">
    <location>
        <begin position="172"/>
        <end position="193"/>
    </location>
</feature>
<protein>
    <submittedName>
        <fullName evidence="2">Unnamed protein product</fullName>
    </submittedName>
</protein>
<keyword evidence="3" id="KW-1185">Reference proteome</keyword>
<feature type="compositionally biased region" description="Acidic residues" evidence="1">
    <location>
        <begin position="325"/>
        <end position="335"/>
    </location>
</feature>
<feature type="region of interest" description="Disordered" evidence="1">
    <location>
        <begin position="164"/>
        <end position="313"/>
    </location>
</feature>
<evidence type="ECO:0000313" key="2">
    <source>
        <dbReference type="EMBL" id="GME70329.1"/>
    </source>
</evidence>
<name>A0A9W6T0S9_CANBO</name>
<feature type="compositionally biased region" description="Basic and acidic residues" evidence="1">
    <location>
        <begin position="231"/>
        <end position="241"/>
    </location>
</feature>
<feature type="compositionally biased region" description="Low complexity" evidence="1">
    <location>
        <begin position="201"/>
        <end position="218"/>
    </location>
</feature>
<dbReference type="Proteomes" id="UP001165120">
    <property type="component" value="Unassembled WGS sequence"/>
</dbReference>
<dbReference type="GO" id="GO:0005737">
    <property type="term" value="C:cytoplasm"/>
    <property type="evidence" value="ECO:0007669"/>
    <property type="project" value="TreeGrafter"/>
</dbReference>
<evidence type="ECO:0000256" key="1">
    <source>
        <dbReference type="SAM" id="MobiDB-lite"/>
    </source>
</evidence>
<proteinExistence type="predicted"/>
<sequence>MSLIASQGLLDPAFNALLYLSDPASFPSDPTEVIPTVVSQDIEDDETPKLPTRSESVLKQRQMESDEALARRLAREYERRASTHSHSSHRHSQRNPQQPPPPPPQQGQTRSNKTPDWYKDVDKDDESEDIIDSMAKGLEETRQKVNGWIGSFTKKINENPDYQKIFGETNNKDNNNANNNRNKSKNSNNSKNSQLFSALGNNNNNNNNNIDNDNNLNDYSSDLQQPIRMTNNEDRNSDLKSQRSKSSGTDNLLNDEDIYGTPKKQSSNNIDSASYENKRMPPLPTRPSAGKPTIEKSATEATANKWEPLSVVAPEPIADDTFLVDDSEDEEDLDETAAAAKTDATATKEDKKEDVKTEDK</sequence>
<gene>
    <name evidence="2" type="ORF">Cboi02_000280100</name>
</gene>
<dbReference type="EMBL" id="BSXN01000882">
    <property type="protein sequence ID" value="GME70329.1"/>
    <property type="molecule type" value="Genomic_DNA"/>
</dbReference>
<feature type="compositionally biased region" description="Polar residues" evidence="1">
    <location>
        <begin position="263"/>
        <end position="275"/>
    </location>
</feature>